<dbReference type="GO" id="GO:0035438">
    <property type="term" value="F:cyclic-di-GMP binding"/>
    <property type="evidence" value="ECO:0007669"/>
    <property type="project" value="InterPro"/>
</dbReference>
<sequence>GALGLAALAALAVSRVQRKRQRQAKRHAVNLPARIRSGTAETETRLIDISRQGAKLRLDAGFEPAGLRGVTILLGDRRIGATARWRNKHFLGVQFLRPLPDDAVAPILTQTDPGTGPEPDPGGAPAG</sequence>
<dbReference type="RefSeq" id="WP_253335212.1">
    <property type="nucleotide sequence ID" value="NZ_JAMYXC010000304.1"/>
</dbReference>
<protein>
    <submittedName>
        <fullName evidence="3">PilZ domain-containing protein</fullName>
    </submittedName>
</protein>
<organism evidence="3 4">
    <name type="scientific">Limimaricola litoreus</name>
    <dbReference type="NCBI Taxonomy" id="2955316"/>
    <lineage>
        <taxon>Bacteria</taxon>
        <taxon>Pseudomonadati</taxon>
        <taxon>Pseudomonadota</taxon>
        <taxon>Alphaproteobacteria</taxon>
        <taxon>Rhodobacterales</taxon>
        <taxon>Paracoccaceae</taxon>
        <taxon>Limimaricola</taxon>
    </lineage>
</organism>
<accession>A0A9X2FTP2</accession>
<feature type="non-terminal residue" evidence="3">
    <location>
        <position position="1"/>
    </location>
</feature>
<dbReference type="Pfam" id="PF07238">
    <property type="entry name" value="PilZ"/>
    <property type="match status" value="1"/>
</dbReference>
<gene>
    <name evidence="3" type="ORF">NHG85_18560</name>
</gene>
<dbReference type="InterPro" id="IPR009875">
    <property type="entry name" value="PilZ_domain"/>
</dbReference>
<name>A0A9X2FTP2_9RHOB</name>
<keyword evidence="4" id="KW-1185">Reference proteome</keyword>
<dbReference type="AlphaFoldDB" id="A0A9X2FTP2"/>
<evidence type="ECO:0000256" key="1">
    <source>
        <dbReference type="SAM" id="MobiDB-lite"/>
    </source>
</evidence>
<evidence type="ECO:0000259" key="2">
    <source>
        <dbReference type="Pfam" id="PF07238"/>
    </source>
</evidence>
<comment type="caution">
    <text evidence="3">The sequence shown here is derived from an EMBL/GenBank/DDBJ whole genome shotgun (WGS) entry which is preliminary data.</text>
</comment>
<reference evidence="3" key="1">
    <citation type="submission" date="2022-06" db="EMBL/GenBank/DDBJ databases">
        <title>Limimaricola sediminis sp. nov., isolated from an intertidal sediment.</title>
        <authorList>
            <person name="Shao X."/>
        </authorList>
    </citation>
    <scope>NUCLEOTIDE SEQUENCE</scope>
    <source>
        <strain evidence="3">ASW11-118</strain>
    </source>
</reference>
<dbReference type="SUPFAM" id="SSF141371">
    <property type="entry name" value="PilZ domain-like"/>
    <property type="match status" value="1"/>
</dbReference>
<dbReference type="EMBL" id="JAMYXC010000304">
    <property type="protein sequence ID" value="MCP1170510.1"/>
    <property type="molecule type" value="Genomic_DNA"/>
</dbReference>
<dbReference type="Gene3D" id="2.40.10.220">
    <property type="entry name" value="predicted glycosyltransferase like domains"/>
    <property type="match status" value="1"/>
</dbReference>
<proteinExistence type="predicted"/>
<evidence type="ECO:0000313" key="4">
    <source>
        <dbReference type="Proteomes" id="UP001139477"/>
    </source>
</evidence>
<feature type="domain" description="PilZ" evidence="2">
    <location>
        <begin position="21"/>
        <end position="102"/>
    </location>
</feature>
<dbReference type="Proteomes" id="UP001139477">
    <property type="component" value="Unassembled WGS sequence"/>
</dbReference>
<feature type="compositionally biased region" description="Pro residues" evidence="1">
    <location>
        <begin position="116"/>
        <end position="127"/>
    </location>
</feature>
<evidence type="ECO:0000313" key="3">
    <source>
        <dbReference type="EMBL" id="MCP1170510.1"/>
    </source>
</evidence>
<feature type="region of interest" description="Disordered" evidence="1">
    <location>
        <begin position="105"/>
        <end position="127"/>
    </location>
</feature>